<dbReference type="AlphaFoldDB" id="A0A2C9CWD5"/>
<dbReference type="PROSITE" id="PS51186">
    <property type="entry name" value="GNAT"/>
    <property type="match status" value="1"/>
</dbReference>
<dbReference type="InterPro" id="IPR016181">
    <property type="entry name" value="Acyl_CoA_acyltransferase"/>
</dbReference>
<gene>
    <name evidence="2" type="ORF">SAMN06273572_1139</name>
</gene>
<dbReference type="SUPFAM" id="SSF55729">
    <property type="entry name" value="Acyl-CoA N-acyltransferases (Nat)"/>
    <property type="match status" value="1"/>
</dbReference>
<keyword evidence="2" id="KW-0808">Transferase</keyword>
<keyword evidence="3" id="KW-1185">Reference proteome</keyword>
<evidence type="ECO:0000259" key="1">
    <source>
        <dbReference type="PROSITE" id="PS51186"/>
    </source>
</evidence>
<accession>A0A2C9CWD5</accession>
<dbReference type="GO" id="GO:0016747">
    <property type="term" value="F:acyltransferase activity, transferring groups other than amino-acyl groups"/>
    <property type="evidence" value="ECO:0007669"/>
    <property type="project" value="InterPro"/>
</dbReference>
<dbReference type="Proteomes" id="UP000220034">
    <property type="component" value="Unassembled WGS sequence"/>
</dbReference>
<sequence>MRADRALQHMLLAYPEDQPDEVEVERWLTRREQHGELRVLTDARDVCVGFAQLHNIHMRGGHAMMAIALTPAMRGQGLGHKAMRLIHDLASAMELRKLMLEVRADNAPAIALYLSTGYRAVGTLVAHYDDGDMLHDVIVMERMLP</sequence>
<protein>
    <submittedName>
        <fullName evidence="2">L-amino acid N-acyltransferase YncA</fullName>
    </submittedName>
</protein>
<evidence type="ECO:0000313" key="3">
    <source>
        <dbReference type="Proteomes" id="UP000220034"/>
    </source>
</evidence>
<name>A0A2C9CWD5_9RHOB</name>
<dbReference type="InterPro" id="IPR000182">
    <property type="entry name" value="GNAT_dom"/>
</dbReference>
<dbReference type="EMBL" id="OCTN01000013">
    <property type="protein sequence ID" value="SOH95597.1"/>
    <property type="molecule type" value="Genomic_DNA"/>
</dbReference>
<feature type="domain" description="N-acetyltransferase" evidence="1">
    <location>
        <begin position="1"/>
        <end position="145"/>
    </location>
</feature>
<dbReference type="PANTHER" id="PTHR43072">
    <property type="entry name" value="N-ACETYLTRANSFERASE"/>
    <property type="match status" value="1"/>
</dbReference>
<dbReference type="CDD" id="cd04301">
    <property type="entry name" value="NAT_SF"/>
    <property type="match status" value="1"/>
</dbReference>
<proteinExistence type="predicted"/>
<evidence type="ECO:0000313" key="2">
    <source>
        <dbReference type="EMBL" id="SOH95597.1"/>
    </source>
</evidence>
<organism evidence="2 3">
    <name type="scientific">Pontivivens marinum</name>
    <dbReference type="NCBI Taxonomy" id="1690039"/>
    <lineage>
        <taxon>Bacteria</taxon>
        <taxon>Pseudomonadati</taxon>
        <taxon>Pseudomonadota</taxon>
        <taxon>Alphaproteobacteria</taxon>
        <taxon>Rhodobacterales</taxon>
        <taxon>Paracoccaceae</taxon>
        <taxon>Pontivivens</taxon>
    </lineage>
</organism>
<keyword evidence="2" id="KW-0012">Acyltransferase</keyword>
<reference evidence="3" key="1">
    <citation type="submission" date="2017-09" db="EMBL/GenBank/DDBJ databases">
        <authorList>
            <person name="Varghese N."/>
            <person name="Submissions S."/>
        </authorList>
    </citation>
    <scope>NUCLEOTIDE SEQUENCE [LARGE SCALE GENOMIC DNA]</scope>
    <source>
        <strain evidence="3">C7</strain>
    </source>
</reference>
<dbReference type="Pfam" id="PF00583">
    <property type="entry name" value="Acetyltransf_1"/>
    <property type="match status" value="1"/>
</dbReference>
<dbReference type="Gene3D" id="3.40.630.30">
    <property type="match status" value="1"/>
</dbReference>